<gene>
    <name evidence="1" type="ORF">HPB47_017283</name>
</gene>
<reference evidence="1 2" key="1">
    <citation type="journal article" date="2020" name="Cell">
        <title>Large-Scale Comparative Analyses of Tick Genomes Elucidate Their Genetic Diversity and Vector Capacities.</title>
        <authorList>
            <consortium name="Tick Genome and Microbiome Consortium (TIGMIC)"/>
            <person name="Jia N."/>
            <person name="Wang J."/>
            <person name="Shi W."/>
            <person name="Du L."/>
            <person name="Sun Y."/>
            <person name="Zhan W."/>
            <person name="Jiang J.F."/>
            <person name="Wang Q."/>
            <person name="Zhang B."/>
            <person name="Ji P."/>
            <person name="Bell-Sakyi L."/>
            <person name="Cui X.M."/>
            <person name="Yuan T.T."/>
            <person name="Jiang B.G."/>
            <person name="Yang W.F."/>
            <person name="Lam T.T."/>
            <person name="Chang Q.C."/>
            <person name="Ding S.J."/>
            <person name="Wang X.J."/>
            <person name="Zhu J.G."/>
            <person name="Ruan X.D."/>
            <person name="Zhao L."/>
            <person name="Wei J.T."/>
            <person name="Ye R.Z."/>
            <person name="Que T.C."/>
            <person name="Du C.H."/>
            <person name="Zhou Y.H."/>
            <person name="Cheng J.X."/>
            <person name="Dai P.F."/>
            <person name="Guo W.B."/>
            <person name="Han X.H."/>
            <person name="Huang E.J."/>
            <person name="Li L.F."/>
            <person name="Wei W."/>
            <person name="Gao Y.C."/>
            <person name="Liu J.Z."/>
            <person name="Shao H.Z."/>
            <person name="Wang X."/>
            <person name="Wang C.C."/>
            <person name="Yang T.C."/>
            <person name="Huo Q.B."/>
            <person name="Li W."/>
            <person name="Chen H.Y."/>
            <person name="Chen S.E."/>
            <person name="Zhou L.G."/>
            <person name="Ni X.B."/>
            <person name="Tian J.H."/>
            <person name="Sheng Y."/>
            <person name="Liu T."/>
            <person name="Pan Y.S."/>
            <person name="Xia L.Y."/>
            <person name="Li J."/>
            <person name="Zhao F."/>
            <person name="Cao W.C."/>
        </authorList>
    </citation>
    <scope>NUCLEOTIDE SEQUENCE [LARGE SCALE GENOMIC DNA]</scope>
    <source>
        <strain evidence="1">Iper-2018</strain>
    </source>
</reference>
<sequence length="303" mass="34634">MEIFFYDKLAKARRCNLDDEACMEYIVTGLHAEDMGRSLSVREYDNPEELLRLRNTSSGYARNFLKYLVATFGAPRRLITDQGTAGTSRQFVQYCKSVNVIHVKNATGTPRANGQVERYNRMITPAFASLSKRSDGKDWDETLTQVQWGINNTLNRATEATPFSLLFNSALKHELDATVFKLREKPIENIRQDQEKQREHCNKKRVAAPVYKPGDMVLLEREPVATGESCKLCPKYRGPYIVVENLPHDRYKVQDLPETQRSQRFYEGIAAVDKMRRFVPCDDGSDDDQSPGSECEEDTQNAT</sequence>
<dbReference type="EMBL" id="JABSTQ010006170">
    <property type="protein sequence ID" value="KAG0437802.1"/>
    <property type="molecule type" value="Genomic_DNA"/>
</dbReference>
<accession>A0AC60QQP7</accession>
<evidence type="ECO:0000313" key="1">
    <source>
        <dbReference type="EMBL" id="KAG0437802.1"/>
    </source>
</evidence>
<keyword evidence="2" id="KW-1185">Reference proteome</keyword>
<evidence type="ECO:0000313" key="2">
    <source>
        <dbReference type="Proteomes" id="UP000805193"/>
    </source>
</evidence>
<organism evidence="1 2">
    <name type="scientific">Ixodes persulcatus</name>
    <name type="common">Taiga tick</name>
    <dbReference type="NCBI Taxonomy" id="34615"/>
    <lineage>
        <taxon>Eukaryota</taxon>
        <taxon>Metazoa</taxon>
        <taxon>Ecdysozoa</taxon>
        <taxon>Arthropoda</taxon>
        <taxon>Chelicerata</taxon>
        <taxon>Arachnida</taxon>
        <taxon>Acari</taxon>
        <taxon>Parasitiformes</taxon>
        <taxon>Ixodida</taxon>
        <taxon>Ixodoidea</taxon>
        <taxon>Ixodidae</taxon>
        <taxon>Ixodinae</taxon>
        <taxon>Ixodes</taxon>
    </lineage>
</organism>
<name>A0AC60QQP7_IXOPE</name>
<comment type="caution">
    <text evidence="1">The sequence shown here is derived from an EMBL/GenBank/DDBJ whole genome shotgun (WGS) entry which is preliminary data.</text>
</comment>
<proteinExistence type="predicted"/>
<protein>
    <submittedName>
        <fullName evidence="1">Uncharacterized protein</fullName>
    </submittedName>
</protein>
<dbReference type="Proteomes" id="UP000805193">
    <property type="component" value="Unassembled WGS sequence"/>
</dbReference>